<dbReference type="EMBL" id="JASCZI010242065">
    <property type="protein sequence ID" value="MED6209383.1"/>
    <property type="molecule type" value="Genomic_DNA"/>
</dbReference>
<protein>
    <submittedName>
        <fullName evidence="1">Uncharacterized protein</fullName>
    </submittedName>
</protein>
<accession>A0ABU6YJW3</accession>
<evidence type="ECO:0000313" key="1">
    <source>
        <dbReference type="EMBL" id="MED6209383.1"/>
    </source>
</evidence>
<proteinExistence type="predicted"/>
<name>A0ABU6YJW3_9FABA</name>
<sequence length="119" mass="13273">MSRFLLEVVLGWVQQGPRLAHSCPIYRVLVSLLEELSPAILKFCRFFGGRVDMTTSFTGTSDVRVGIYTVVFDRKAASLGEARVGGRHSLAFPLAKEADLVRTICNKYSYQTVQCNKVI</sequence>
<dbReference type="Proteomes" id="UP001341840">
    <property type="component" value="Unassembled WGS sequence"/>
</dbReference>
<gene>
    <name evidence="1" type="ORF">PIB30_054139</name>
</gene>
<comment type="caution">
    <text evidence="1">The sequence shown here is derived from an EMBL/GenBank/DDBJ whole genome shotgun (WGS) entry which is preliminary data.</text>
</comment>
<reference evidence="1 2" key="1">
    <citation type="journal article" date="2023" name="Plants (Basel)">
        <title>Bridging the Gap: Combining Genomics and Transcriptomics Approaches to Understand Stylosanthes scabra, an Orphan Legume from the Brazilian Caatinga.</title>
        <authorList>
            <person name="Ferreira-Neto J.R.C."/>
            <person name="da Silva M.D."/>
            <person name="Binneck E."/>
            <person name="de Melo N.F."/>
            <person name="da Silva R.H."/>
            <person name="de Melo A.L.T.M."/>
            <person name="Pandolfi V."/>
            <person name="Bustamante F.O."/>
            <person name="Brasileiro-Vidal A.C."/>
            <person name="Benko-Iseppon A.M."/>
        </authorList>
    </citation>
    <scope>NUCLEOTIDE SEQUENCE [LARGE SCALE GENOMIC DNA]</scope>
    <source>
        <tissue evidence="1">Leaves</tissue>
    </source>
</reference>
<organism evidence="1 2">
    <name type="scientific">Stylosanthes scabra</name>
    <dbReference type="NCBI Taxonomy" id="79078"/>
    <lineage>
        <taxon>Eukaryota</taxon>
        <taxon>Viridiplantae</taxon>
        <taxon>Streptophyta</taxon>
        <taxon>Embryophyta</taxon>
        <taxon>Tracheophyta</taxon>
        <taxon>Spermatophyta</taxon>
        <taxon>Magnoliopsida</taxon>
        <taxon>eudicotyledons</taxon>
        <taxon>Gunneridae</taxon>
        <taxon>Pentapetalae</taxon>
        <taxon>rosids</taxon>
        <taxon>fabids</taxon>
        <taxon>Fabales</taxon>
        <taxon>Fabaceae</taxon>
        <taxon>Papilionoideae</taxon>
        <taxon>50 kb inversion clade</taxon>
        <taxon>dalbergioids sensu lato</taxon>
        <taxon>Dalbergieae</taxon>
        <taxon>Pterocarpus clade</taxon>
        <taxon>Stylosanthes</taxon>
    </lineage>
</organism>
<evidence type="ECO:0000313" key="2">
    <source>
        <dbReference type="Proteomes" id="UP001341840"/>
    </source>
</evidence>
<keyword evidence="2" id="KW-1185">Reference proteome</keyword>